<dbReference type="EMBL" id="JAQJAE010000006">
    <property type="protein sequence ID" value="KAJ5588929.1"/>
    <property type="molecule type" value="Genomic_DNA"/>
</dbReference>
<name>A0AAD6GUW1_9EURO</name>
<keyword evidence="2" id="KW-1185">Reference proteome</keyword>
<sequence>MRTTWENVVESTKGLGDFLHLDQTTSYDEAEEQFIKTDAINFHPLALKPYKDPDEAATM</sequence>
<dbReference type="AlphaFoldDB" id="A0AAD6GUW1"/>
<protein>
    <submittedName>
        <fullName evidence="1">Uncharacterized protein</fullName>
    </submittedName>
</protein>
<dbReference type="RefSeq" id="XP_056747948.1">
    <property type="nucleotide sequence ID" value="XM_056902661.1"/>
</dbReference>
<organism evidence="1 2">
    <name type="scientific">Penicillium hordei</name>
    <dbReference type="NCBI Taxonomy" id="40994"/>
    <lineage>
        <taxon>Eukaryota</taxon>
        <taxon>Fungi</taxon>
        <taxon>Dikarya</taxon>
        <taxon>Ascomycota</taxon>
        <taxon>Pezizomycotina</taxon>
        <taxon>Eurotiomycetes</taxon>
        <taxon>Eurotiomycetidae</taxon>
        <taxon>Eurotiales</taxon>
        <taxon>Aspergillaceae</taxon>
        <taxon>Penicillium</taxon>
    </lineage>
</organism>
<evidence type="ECO:0000313" key="1">
    <source>
        <dbReference type="EMBL" id="KAJ5588929.1"/>
    </source>
</evidence>
<accession>A0AAD6GUW1</accession>
<evidence type="ECO:0000313" key="2">
    <source>
        <dbReference type="Proteomes" id="UP001213799"/>
    </source>
</evidence>
<gene>
    <name evidence="1" type="ORF">N7537_011607</name>
</gene>
<reference evidence="1" key="2">
    <citation type="submission" date="2023-01" db="EMBL/GenBank/DDBJ databases">
        <authorList>
            <person name="Petersen C."/>
        </authorList>
    </citation>
    <scope>NUCLEOTIDE SEQUENCE</scope>
    <source>
        <strain evidence="1">IBT 12815</strain>
    </source>
</reference>
<reference evidence="1" key="1">
    <citation type="journal article" date="2023" name="IMA Fungus">
        <title>Comparative genomic study of the Penicillium genus elucidates a diverse pangenome and 15 lateral gene transfer events.</title>
        <authorList>
            <person name="Petersen C."/>
            <person name="Sorensen T."/>
            <person name="Nielsen M.R."/>
            <person name="Sondergaard T.E."/>
            <person name="Sorensen J.L."/>
            <person name="Fitzpatrick D.A."/>
            <person name="Frisvad J.C."/>
            <person name="Nielsen K.L."/>
        </authorList>
    </citation>
    <scope>NUCLEOTIDE SEQUENCE</scope>
    <source>
        <strain evidence="1">IBT 12815</strain>
    </source>
</reference>
<dbReference type="Proteomes" id="UP001213799">
    <property type="component" value="Unassembled WGS sequence"/>
</dbReference>
<proteinExistence type="predicted"/>
<comment type="caution">
    <text evidence="1">The sequence shown here is derived from an EMBL/GenBank/DDBJ whole genome shotgun (WGS) entry which is preliminary data.</text>
</comment>
<dbReference type="GeneID" id="81592903"/>